<proteinExistence type="predicted"/>
<comment type="caution">
    <text evidence="1">The sequence shown here is derived from an EMBL/GenBank/DDBJ whole genome shotgun (WGS) entry which is preliminary data.</text>
</comment>
<dbReference type="AlphaFoldDB" id="A0A9P5PBR9"/>
<dbReference type="Proteomes" id="UP000772434">
    <property type="component" value="Unassembled WGS sequence"/>
</dbReference>
<keyword evidence="2" id="KW-1185">Reference proteome</keyword>
<gene>
    <name evidence="1" type="ORF">BDP27DRAFT_422870</name>
</gene>
<protein>
    <submittedName>
        <fullName evidence="1">Uncharacterized protein</fullName>
    </submittedName>
</protein>
<name>A0A9P5PBR9_9AGAR</name>
<reference evidence="1" key="1">
    <citation type="submission" date="2020-11" db="EMBL/GenBank/DDBJ databases">
        <authorList>
            <consortium name="DOE Joint Genome Institute"/>
            <person name="Ahrendt S."/>
            <person name="Riley R."/>
            <person name="Andreopoulos W."/>
            <person name="Labutti K."/>
            <person name="Pangilinan J."/>
            <person name="Ruiz-Duenas F.J."/>
            <person name="Barrasa J.M."/>
            <person name="Sanchez-Garcia M."/>
            <person name="Camarero S."/>
            <person name="Miyauchi S."/>
            <person name="Serrano A."/>
            <person name="Linde D."/>
            <person name="Babiker R."/>
            <person name="Drula E."/>
            <person name="Ayuso-Fernandez I."/>
            <person name="Pacheco R."/>
            <person name="Padilla G."/>
            <person name="Ferreira P."/>
            <person name="Barriuso J."/>
            <person name="Kellner H."/>
            <person name="Castanera R."/>
            <person name="Alfaro M."/>
            <person name="Ramirez L."/>
            <person name="Pisabarro A.G."/>
            <person name="Kuo A."/>
            <person name="Tritt A."/>
            <person name="Lipzen A."/>
            <person name="He G."/>
            <person name="Yan M."/>
            <person name="Ng V."/>
            <person name="Cullen D."/>
            <person name="Martin F."/>
            <person name="Rosso M.-N."/>
            <person name="Henrissat B."/>
            <person name="Hibbett D."/>
            <person name="Martinez A.T."/>
            <person name="Grigoriev I.V."/>
        </authorList>
    </citation>
    <scope>NUCLEOTIDE SEQUENCE</scope>
    <source>
        <strain evidence="1">AH 40177</strain>
    </source>
</reference>
<evidence type="ECO:0000313" key="1">
    <source>
        <dbReference type="EMBL" id="KAF9060416.1"/>
    </source>
</evidence>
<sequence length="189" mass="21079">MTAGIFYITPFSSGRLNTLRCSQLVFSSQDLHRDLITACITAVLAENFFCSILCLQQGTEVLHPKGVVPRLTLTRLVVYCHTLCSYSTALVLETYAMPQNASCSRFWCTDNGIVTGTCTRRARNFRCLFRVLLREAFVGISSTAFDVPSLSWPLTLPSNCRAARRINVFYRAQTRCAPASVCRVSPSRC</sequence>
<accession>A0A9P5PBR9</accession>
<organism evidence="1 2">
    <name type="scientific">Rhodocollybia butyracea</name>
    <dbReference type="NCBI Taxonomy" id="206335"/>
    <lineage>
        <taxon>Eukaryota</taxon>
        <taxon>Fungi</taxon>
        <taxon>Dikarya</taxon>
        <taxon>Basidiomycota</taxon>
        <taxon>Agaricomycotina</taxon>
        <taxon>Agaricomycetes</taxon>
        <taxon>Agaricomycetidae</taxon>
        <taxon>Agaricales</taxon>
        <taxon>Marasmiineae</taxon>
        <taxon>Omphalotaceae</taxon>
        <taxon>Rhodocollybia</taxon>
    </lineage>
</organism>
<dbReference type="EMBL" id="JADNRY010000245">
    <property type="protein sequence ID" value="KAF9060416.1"/>
    <property type="molecule type" value="Genomic_DNA"/>
</dbReference>
<evidence type="ECO:0000313" key="2">
    <source>
        <dbReference type="Proteomes" id="UP000772434"/>
    </source>
</evidence>